<dbReference type="InterPro" id="IPR017610">
    <property type="entry name" value="tRNA_S-uridine_synth_MnmC_C"/>
</dbReference>
<keyword evidence="5" id="KW-0949">S-adenosyl-L-methionine</keyword>
<keyword evidence="4 11" id="KW-0808">Transferase</keyword>
<proteinExistence type="predicted"/>
<organism evidence="11 12">
    <name type="scientific">Comamonas jiangduensis</name>
    <dbReference type="NCBI Taxonomy" id="1194168"/>
    <lineage>
        <taxon>Bacteria</taxon>
        <taxon>Pseudomonadati</taxon>
        <taxon>Pseudomonadota</taxon>
        <taxon>Betaproteobacteria</taxon>
        <taxon>Burkholderiales</taxon>
        <taxon>Comamonadaceae</taxon>
        <taxon>Comamonas</taxon>
    </lineage>
</organism>
<dbReference type="EMBL" id="JBGJLR010000004">
    <property type="protein sequence ID" value="MEZ2739028.1"/>
    <property type="molecule type" value="Genomic_DNA"/>
</dbReference>
<dbReference type="PANTHER" id="PTHR13847:SF283">
    <property type="entry name" value="TRNA 5-METHYLAMINOMETHYL-2-THIOURIDINE BIOSYNTHESIS BIFUNCTIONAL PROTEIN MNMC"/>
    <property type="match status" value="1"/>
</dbReference>
<keyword evidence="12" id="KW-1185">Reference proteome</keyword>
<evidence type="ECO:0000256" key="5">
    <source>
        <dbReference type="ARBA" id="ARBA00022691"/>
    </source>
</evidence>
<evidence type="ECO:0000256" key="2">
    <source>
        <dbReference type="ARBA" id="ARBA00022603"/>
    </source>
</evidence>
<dbReference type="PANTHER" id="PTHR13847">
    <property type="entry name" value="SARCOSINE DEHYDROGENASE-RELATED"/>
    <property type="match status" value="1"/>
</dbReference>
<dbReference type="Gene3D" id="3.30.9.10">
    <property type="entry name" value="D-Amino Acid Oxidase, subunit A, domain 2"/>
    <property type="match status" value="1"/>
</dbReference>
<dbReference type="RefSeq" id="WP_370891282.1">
    <property type="nucleotide sequence ID" value="NZ_JBGJLR010000004.1"/>
</dbReference>
<dbReference type="Pfam" id="PF01266">
    <property type="entry name" value="DAO"/>
    <property type="match status" value="1"/>
</dbReference>
<dbReference type="InterPro" id="IPR029063">
    <property type="entry name" value="SAM-dependent_MTases_sf"/>
</dbReference>
<evidence type="ECO:0000313" key="12">
    <source>
        <dbReference type="Proteomes" id="UP001567350"/>
    </source>
</evidence>
<dbReference type="InterPro" id="IPR036188">
    <property type="entry name" value="FAD/NAD-bd_sf"/>
</dbReference>
<protein>
    <submittedName>
        <fullName evidence="11">FAD-dependent 5-carboxymethylaminomethyl-2-thiouridine(34) oxidoreductase MnmC</fullName>
        <ecNumber evidence="11">2.1.1.61</ecNumber>
    </submittedName>
</protein>
<keyword evidence="7" id="KW-0274">FAD</keyword>
<dbReference type="Gene3D" id="3.50.50.60">
    <property type="entry name" value="FAD/NAD(P)-binding domain"/>
    <property type="match status" value="1"/>
</dbReference>
<evidence type="ECO:0000313" key="11">
    <source>
        <dbReference type="EMBL" id="MEZ2739028.1"/>
    </source>
</evidence>
<evidence type="ECO:0000256" key="6">
    <source>
        <dbReference type="ARBA" id="ARBA00022694"/>
    </source>
</evidence>
<gene>
    <name evidence="11" type="primary">mnmC</name>
    <name evidence="11" type="ORF">ACBP88_06050</name>
</gene>
<reference evidence="11 12" key="1">
    <citation type="submission" date="2024-08" db="EMBL/GenBank/DDBJ databases">
        <authorList>
            <person name="Feng Z."/>
            <person name="Ronholm J."/>
        </authorList>
    </citation>
    <scope>NUCLEOTIDE SEQUENCE [LARGE SCALE GENOMIC DNA]</scope>
    <source>
        <strain evidence="11 12">4-AB0-8</strain>
    </source>
</reference>
<dbReference type="GO" id="GO:0032259">
    <property type="term" value="P:methylation"/>
    <property type="evidence" value="ECO:0007669"/>
    <property type="project" value="UniProtKB-KW"/>
</dbReference>
<evidence type="ECO:0000256" key="9">
    <source>
        <dbReference type="ARBA" id="ARBA00023268"/>
    </source>
</evidence>
<feature type="domain" description="FAD dependent oxidoreductase" evidence="10">
    <location>
        <begin position="225"/>
        <end position="578"/>
    </location>
</feature>
<evidence type="ECO:0000256" key="8">
    <source>
        <dbReference type="ARBA" id="ARBA00023002"/>
    </source>
</evidence>
<evidence type="ECO:0000256" key="1">
    <source>
        <dbReference type="ARBA" id="ARBA00022490"/>
    </source>
</evidence>
<evidence type="ECO:0000256" key="7">
    <source>
        <dbReference type="ARBA" id="ARBA00022827"/>
    </source>
</evidence>
<keyword evidence="6" id="KW-0819">tRNA processing</keyword>
<sequence>MDCNCTDRLNNSPLHAWQGHASWRMLATDFEYGCAFLQTWATWQSDRQSGPQRSAQLHYTAVLPQPLDAQTVLTHAPAALQPQAQALAQRLYGLLPGVHRLSFEQGHVLLTLWVGDAHSLLRQQTSTADAVLLHPAFDADAHNVKALARHCQRGTVLQIESDDRAKLSDALRHSLTTAGFVFIDAPSAPDGAPVNLPHLAHYAPRWEPRQRAGSITPVARAGTALVVGAGLAGSAVAHSLALRGWKVTVLGAGVEPADGASGLPAGLFCPHVSPDDSVLSRLSRSGVRMTLQRLRDVCQEGADWAPSGVLEHCTDGGTGLPASWATGPGAQWSHAPSAEQLHSAGLPADTVACWHAQAGWVRPAQLVQAQLQHPHIQFIGHTQVARLHTSADGRWEALDADAQVLAQADLAVLACGPATPALLPAGTPWQFQALRGQITWGWHTPSNAAALPPFPVNGNGNLVPHVPYRDGQMWVMGSTFERDVDSMPISPEDQIAAHTVNLNKLATLLPASAAPLAPWFTPGDERCQPTWGRVRVASHDRLPIAGPVGDTTPGLWACTAMGARGLTLSVLCGELIAAQLHGEPLPLDAKMAQHLGTERLARQGAKAAEVTPLPAQ</sequence>
<evidence type="ECO:0000256" key="3">
    <source>
        <dbReference type="ARBA" id="ARBA00022630"/>
    </source>
</evidence>
<dbReference type="InterPro" id="IPR006076">
    <property type="entry name" value="FAD-dep_OxRdtase"/>
</dbReference>
<name>A0ABV4IB03_9BURK</name>
<dbReference type="EC" id="2.1.1.61" evidence="11"/>
<dbReference type="Gene3D" id="3.40.50.150">
    <property type="entry name" value="Vaccinia Virus protein VP39"/>
    <property type="match status" value="1"/>
</dbReference>
<dbReference type="Proteomes" id="UP001567350">
    <property type="component" value="Unassembled WGS sequence"/>
</dbReference>
<dbReference type="NCBIfam" id="TIGR03197">
    <property type="entry name" value="MnmC_Cterm"/>
    <property type="match status" value="1"/>
</dbReference>
<keyword evidence="8" id="KW-0560">Oxidoreductase</keyword>
<keyword evidence="9" id="KW-0511">Multifunctional enzyme</keyword>
<evidence type="ECO:0000259" key="10">
    <source>
        <dbReference type="Pfam" id="PF01266"/>
    </source>
</evidence>
<keyword evidence="3" id="KW-0285">Flavoprotein</keyword>
<accession>A0ABV4IB03</accession>
<dbReference type="GO" id="GO:0004808">
    <property type="term" value="F:tRNA (5-methylaminomethyl-2-thiouridylate)(34)-methyltransferase activity"/>
    <property type="evidence" value="ECO:0007669"/>
    <property type="project" value="UniProtKB-EC"/>
</dbReference>
<keyword evidence="1" id="KW-0963">Cytoplasm</keyword>
<evidence type="ECO:0000256" key="4">
    <source>
        <dbReference type="ARBA" id="ARBA00022679"/>
    </source>
</evidence>
<keyword evidence="2 11" id="KW-0489">Methyltransferase</keyword>
<comment type="caution">
    <text evidence="11">The sequence shown here is derived from an EMBL/GenBank/DDBJ whole genome shotgun (WGS) entry which is preliminary data.</text>
</comment>
<dbReference type="SUPFAM" id="SSF51905">
    <property type="entry name" value="FAD/NAD(P)-binding domain"/>
    <property type="match status" value="1"/>
</dbReference>